<evidence type="ECO:0000313" key="3">
    <source>
        <dbReference type="Proteomes" id="UP000184774"/>
    </source>
</evidence>
<organism evidence="2 3">
    <name type="scientific">Vibrio spartinae</name>
    <dbReference type="NCBI Taxonomy" id="1918945"/>
    <lineage>
        <taxon>Bacteria</taxon>
        <taxon>Pseudomonadati</taxon>
        <taxon>Pseudomonadota</taxon>
        <taxon>Gammaproteobacteria</taxon>
        <taxon>Vibrionales</taxon>
        <taxon>Vibrionaceae</taxon>
        <taxon>Vibrio</taxon>
    </lineage>
</organism>
<protein>
    <submittedName>
        <fullName evidence="2">Uncharacterized protein</fullName>
    </submittedName>
</protein>
<dbReference type="Proteomes" id="UP000184774">
    <property type="component" value="Unassembled WGS sequence"/>
</dbReference>
<reference evidence="1" key="2">
    <citation type="submission" date="2019-11" db="EMBL/GenBank/DDBJ databases">
        <authorList>
            <person name="January G."/>
            <person name="Bunk B."/>
        </authorList>
    </citation>
    <scope>NUCLEOTIDE SEQUENCE</scope>
    <source>
        <strain evidence="1">3.6</strain>
    </source>
</reference>
<accession>A0A1N6M200</accession>
<reference evidence="1 4" key="3">
    <citation type="journal article" date="2020" name="J. Nat. Prod.">
        <title>Genomics-Metabolomics Profiling Disclosed Marine Vibrio spartinae 3.6 as a Producer of a New Branched Side Chain Prodigiosin.</title>
        <authorList>
            <person name="Vitale G.A."/>
            <person name="Sciarretta M."/>
            <person name="Palma Esposito F."/>
            <person name="January G.G."/>
            <person name="Giaccio M."/>
            <person name="Bunk B."/>
            <person name="Sproer C."/>
            <person name="Bajerski F."/>
            <person name="Power D."/>
            <person name="Festa C."/>
            <person name="Monti M.C."/>
            <person name="D'Auria M.V."/>
            <person name="de Pascale D."/>
        </authorList>
    </citation>
    <scope>NUCLEOTIDE SEQUENCE [LARGE SCALE GENOMIC DNA]</scope>
    <source>
        <strain evidence="1 4">3.6</strain>
    </source>
</reference>
<proteinExistence type="predicted"/>
<gene>
    <name evidence="2" type="ORF">VSP9026_01146</name>
    <name evidence="1" type="ORF">Vspart_00433</name>
</gene>
<dbReference type="Proteomes" id="UP000515264">
    <property type="component" value="Chromosome 1"/>
</dbReference>
<name>A0A1N6M200_9VIBR</name>
<evidence type="ECO:0000313" key="1">
    <source>
        <dbReference type="EMBL" id="QMV13224.1"/>
    </source>
</evidence>
<evidence type="ECO:0000313" key="2">
    <source>
        <dbReference type="EMBL" id="SIO93478.1"/>
    </source>
</evidence>
<dbReference type="EMBL" id="FSSB01000009">
    <property type="protein sequence ID" value="SIO93478.1"/>
    <property type="molecule type" value="Genomic_DNA"/>
</dbReference>
<sequence length="68" mass="7841">MGVRDHAATYACQRSIRVSKDTCLILWFSFVTIFESLPDRGAFLCLSENTREDDHDEFAIQKAHHLNL</sequence>
<dbReference type="AlphaFoldDB" id="A0A1N6M200"/>
<reference evidence="2 3" key="1">
    <citation type="submission" date="2016-12" db="EMBL/GenBank/DDBJ databases">
        <authorList>
            <person name="Song W.-J."/>
            <person name="Kurnit D.M."/>
        </authorList>
    </citation>
    <scope>NUCLEOTIDE SEQUENCE [LARGE SCALE GENOMIC DNA]</scope>
    <source>
        <strain evidence="2 3">CECT 9026</strain>
    </source>
</reference>
<keyword evidence="4" id="KW-1185">Reference proteome</keyword>
<evidence type="ECO:0000313" key="4">
    <source>
        <dbReference type="Proteomes" id="UP000515264"/>
    </source>
</evidence>
<dbReference type="EMBL" id="CP046268">
    <property type="protein sequence ID" value="QMV13224.1"/>
    <property type="molecule type" value="Genomic_DNA"/>
</dbReference>